<dbReference type="InParanoid" id="A0A1H9NL67"/>
<gene>
    <name evidence="1" type="ORF">SAMN05444359_13736</name>
</gene>
<dbReference type="Proteomes" id="UP000199021">
    <property type="component" value="Unassembled WGS sequence"/>
</dbReference>
<protein>
    <submittedName>
        <fullName evidence="1">Uncharacterized protein</fullName>
    </submittedName>
</protein>
<evidence type="ECO:0000313" key="2">
    <source>
        <dbReference type="Proteomes" id="UP000199021"/>
    </source>
</evidence>
<sequence length="114" mass="13185">MELYDINRVALIVSPSTALLNWAISETPAIAEDVDPDDPSDLSSVYLLPDFDDIEEADDWLEDNFQAVLETLLEEWIPDDSLWPERLEFKHLEKYAEYSFSNIVIDTVDPDYDE</sequence>
<proteinExistence type="predicted"/>
<dbReference type="EMBL" id="FOFB01000037">
    <property type="protein sequence ID" value="SER36143.1"/>
    <property type="molecule type" value="Genomic_DNA"/>
</dbReference>
<accession>A0A1H9NL67</accession>
<evidence type="ECO:0000313" key="1">
    <source>
        <dbReference type="EMBL" id="SER36143.1"/>
    </source>
</evidence>
<keyword evidence="2" id="KW-1185">Reference proteome</keyword>
<organism evidence="1 2">
    <name type="scientific">Neolewinella agarilytica</name>
    <dbReference type="NCBI Taxonomy" id="478744"/>
    <lineage>
        <taxon>Bacteria</taxon>
        <taxon>Pseudomonadati</taxon>
        <taxon>Bacteroidota</taxon>
        <taxon>Saprospiria</taxon>
        <taxon>Saprospirales</taxon>
        <taxon>Lewinellaceae</taxon>
        <taxon>Neolewinella</taxon>
    </lineage>
</organism>
<name>A0A1H9NL67_9BACT</name>
<dbReference type="OrthoDB" id="8602450at2"/>
<dbReference type="STRING" id="478744.SAMN05444359_13736"/>
<reference evidence="2" key="1">
    <citation type="submission" date="2016-10" db="EMBL/GenBank/DDBJ databases">
        <authorList>
            <person name="Varghese N."/>
            <person name="Submissions S."/>
        </authorList>
    </citation>
    <scope>NUCLEOTIDE SEQUENCE [LARGE SCALE GENOMIC DNA]</scope>
    <source>
        <strain evidence="2">DSM 24740</strain>
    </source>
</reference>
<dbReference type="AlphaFoldDB" id="A0A1H9NL67"/>
<dbReference type="RefSeq" id="WP_090173075.1">
    <property type="nucleotide sequence ID" value="NZ_FOFB01000037.1"/>
</dbReference>